<gene>
    <name evidence="1" type="ORF">DPMN_045193</name>
</gene>
<evidence type="ECO:0000313" key="1">
    <source>
        <dbReference type="EMBL" id="KAH3738555.1"/>
    </source>
</evidence>
<comment type="caution">
    <text evidence="1">The sequence shown here is derived from an EMBL/GenBank/DDBJ whole genome shotgun (WGS) entry which is preliminary data.</text>
</comment>
<dbReference type="AlphaFoldDB" id="A0A9D4D4L2"/>
<keyword evidence="2" id="KW-1185">Reference proteome</keyword>
<proteinExistence type="predicted"/>
<accession>A0A9D4D4L2</accession>
<reference evidence="1" key="1">
    <citation type="journal article" date="2019" name="bioRxiv">
        <title>The Genome of the Zebra Mussel, Dreissena polymorpha: A Resource for Invasive Species Research.</title>
        <authorList>
            <person name="McCartney M.A."/>
            <person name="Auch B."/>
            <person name="Kono T."/>
            <person name="Mallez S."/>
            <person name="Zhang Y."/>
            <person name="Obille A."/>
            <person name="Becker A."/>
            <person name="Abrahante J.E."/>
            <person name="Garbe J."/>
            <person name="Badalamenti J.P."/>
            <person name="Herman A."/>
            <person name="Mangelson H."/>
            <person name="Liachko I."/>
            <person name="Sullivan S."/>
            <person name="Sone E.D."/>
            <person name="Koren S."/>
            <person name="Silverstein K.A.T."/>
            <person name="Beckman K.B."/>
            <person name="Gohl D.M."/>
        </authorList>
    </citation>
    <scope>NUCLEOTIDE SEQUENCE</scope>
    <source>
        <strain evidence="1">Duluth1</strain>
        <tissue evidence="1">Whole animal</tissue>
    </source>
</reference>
<evidence type="ECO:0000313" key="2">
    <source>
        <dbReference type="Proteomes" id="UP000828390"/>
    </source>
</evidence>
<name>A0A9D4D4L2_DREPO</name>
<organism evidence="1 2">
    <name type="scientific">Dreissena polymorpha</name>
    <name type="common">Zebra mussel</name>
    <name type="synonym">Mytilus polymorpha</name>
    <dbReference type="NCBI Taxonomy" id="45954"/>
    <lineage>
        <taxon>Eukaryota</taxon>
        <taxon>Metazoa</taxon>
        <taxon>Spiralia</taxon>
        <taxon>Lophotrochozoa</taxon>
        <taxon>Mollusca</taxon>
        <taxon>Bivalvia</taxon>
        <taxon>Autobranchia</taxon>
        <taxon>Heteroconchia</taxon>
        <taxon>Euheterodonta</taxon>
        <taxon>Imparidentia</taxon>
        <taxon>Neoheterodontei</taxon>
        <taxon>Myida</taxon>
        <taxon>Dreissenoidea</taxon>
        <taxon>Dreissenidae</taxon>
        <taxon>Dreissena</taxon>
    </lineage>
</organism>
<reference evidence="1" key="2">
    <citation type="submission" date="2020-11" db="EMBL/GenBank/DDBJ databases">
        <authorList>
            <person name="McCartney M.A."/>
            <person name="Auch B."/>
            <person name="Kono T."/>
            <person name="Mallez S."/>
            <person name="Becker A."/>
            <person name="Gohl D.M."/>
            <person name="Silverstein K.A.T."/>
            <person name="Koren S."/>
            <person name="Bechman K.B."/>
            <person name="Herman A."/>
            <person name="Abrahante J.E."/>
            <person name="Garbe J."/>
        </authorList>
    </citation>
    <scope>NUCLEOTIDE SEQUENCE</scope>
    <source>
        <strain evidence="1">Duluth1</strain>
        <tissue evidence="1">Whole animal</tissue>
    </source>
</reference>
<dbReference type="Proteomes" id="UP000828390">
    <property type="component" value="Unassembled WGS sequence"/>
</dbReference>
<sequence>MSNQVALLTAFVRNHAVDLVSDLPHVILGGCFKERLARVSDEAERGVCRTRFLLMSRAYKGWCQLLSV</sequence>
<protein>
    <submittedName>
        <fullName evidence="1">Uncharacterized protein</fullName>
    </submittedName>
</protein>
<dbReference type="EMBL" id="JAIWYP010000011">
    <property type="protein sequence ID" value="KAH3738555.1"/>
    <property type="molecule type" value="Genomic_DNA"/>
</dbReference>